<evidence type="ECO:0000313" key="2">
    <source>
        <dbReference type="WBParaSite" id="Hba_07154"/>
    </source>
</evidence>
<sequence>MASGSLLNDIEKENILAFSDIGLNRPDIVKGIAGSMTLLLISSELMMNKEIVPL</sequence>
<dbReference type="WBParaSite" id="Hba_07154">
    <property type="protein sequence ID" value="Hba_07154"/>
    <property type="gene ID" value="Hba_07154"/>
</dbReference>
<keyword evidence="1" id="KW-1185">Reference proteome</keyword>
<reference evidence="2" key="1">
    <citation type="submission" date="2016-11" db="UniProtKB">
        <authorList>
            <consortium name="WormBaseParasite"/>
        </authorList>
    </citation>
    <scope>IDENTIFICATION</scope>
</reference>
<accession>A0A1I7WPT0</accession>
<protein>
    <submittedName>
        <fullName evidence="2">Phosphoglycerate kinase</fullName>
    </submittedName>
</protein>
<evidence type="ECO:0000313" key="1">
    <source>
        <dbReference type="Proteomes" id="UP000095283"/>
    </source>
</evidence>
<name>A0A1I7WPT0_HETBA</name>
<organism evidence="1 2">
    <name type="scientific">Heterorhabditis bacteriophora</name>
    <name type="common">Entomopathogenic nematode worm</name>
    <dbReference type="NCBI Taxonomy" id="37862"/>
    <lineage>
        <taxon>Eukaryota</taxon>
        <taxon>Metazoa</taxon>
        <taxon>Ecdysozoa</taxon>
        <taxon>Nematoda</taxon>
        <taxon>Chromadorea</taxon>
        <taxon>Rhabditida</taxon>
        <taxon>Rhabditina</taxon>
        <taxon>Rhabditomorpha</taxon>
        <taxon>Strongyloidea</taxon>
        <taxon>Heterorhabditidae</taxon>
        <taxon>Heterorhabditis</taxon>
    </lineage>
</organism>
<proteinExistence type="predicted"/>
<dbReference type="Proteomes" id="UP000095283">
    <property type="component" value="Unplaced"/>
</dbReference>
<dbReference type="AlphaFoldDB" id="A0A1I7WPT0"/>